<gene>
    <name evidence="2" type="ORF">PHMEG_00041415</name>
</gene>
<protein>
    <submittedName>
        <fullName evidence="2">Syntaxin-binding protein</fullName>
    </submittedName>
</protein>
<dbReference type="GO" id="GO:0016192">
    <property type="term" value="P:vesicle-mediated transport"/>
    <property type="evidence" value="ECO:0007669"/>
    <property type="project" value="InterPro"/>
</dbReference>
<proteinExistence type="inferred from homology"/>
<dbReference type="InterPro" id="IPR036045">
    <property type="entry name" value="Sec1-like_sf"/>
</dbReference>
<evidence type="ECO:0000256" key="1">
    <source>
        <dbReference type="ARBA" id="ARBA00009884"/>
    </source>
</evidence>
<organism evidence="2 3">
    <name type="scientific">Phytophthora megakarya</name>
    <dbReference type="NCBI Taxonomy" id="4795"/>
    <lineage>
        <taxon>Eukaryota</taxon>
        <taxon>Sar</taxon>
        <taxon>Stramenopiles</taxon>
        <taxon>Oomycota</taxon>
        <taxon>Peronosporomycetes</taxon>
        <taxon>Peronosporales</taxon>
        <taxon>Peronosporaceae</taxon>
        <taxon>Phytophthora</taxon>
    </lineage>
</organism>
<accession>A0A225UBY4</accession>
<keyword evidence="3" id="KW-1185">Reference proteome</keyword>
<dbReference type="EMBL" id="NBNE01022903">
    <property type="protein sequence ID" value="OWY90450.1"/>
    <property type="molecule type" value="Genomic_DNA"/>
</dbReference>
<dbReference type="OrthoDB" id="2228at2759"/>
<dbReference type="PANTHER" id="PTHR11679">
    <property type="entry name" value="VESICLE PROTEIN SORTING-ASSOCIATED"/>
    <property type="match status" value="1"/>
</dbReference>
<dbReference type="Gene3D" id="3.40.50.2060">
    <property type="match status" value="1"/>
</dbReference>
<evidence type="ECO:0000313" key="2">
    <source>
        <dbReference type="EMBL" id="OWY90450.1"/>
    </source>
</evidence>
<dbReference type="Pfam" id="PF00995">
    <property type="entry name" value="Sec1"/>
    <property type="match status" value="1"/>
</dbReference>
<dbReference type="InterPro" id="IPR043154">
    <property type="entry name" value="Sec-1-like_dom1"/>
</dbReference>
<sequence>MSASTASVAQLHDVDLRKVVQDKVLLQMVKHVTQLTRGWVVMIVDDEATKTLTHVARMSELTDCGVSLLERLELDRQPFPEMNAVYFIAPTAANMRRLARDFEDVNKPKY</sequence>
<reference evidence="3" key="1">
    <citation type="submission" date="2017-03" db="EMBL/GenBank/DDBJ databases">
        <title>Phytopthora megakarya and P. palmivora, two closely related causual agents of cacao black pod achieved similar genome size and gene model numbers by different mechanisms.</title>
        <authorList>
            <person name="Ali S."/>
            <person name="Shao J."/>
            <person name="Larry D.J."/>
            <person name="Kronmiller B."/>
            <person name="Shen D."/>
            <person name="Strem M.D."/>
            <person name="Melnick R.L."/>
            <person name="Guiltinan M.J."/>
            <person name="Tyler B.M."/>
            <person name="Meinhardt L.W."/>
            <person name="Bailey B.A."/>
        </authorList>
    </citation>
    <scope>NUCLEOTIDE SEQUENCE [LARGE SCALE GENOMIC DNA]</scope>
    <source>
        <strain evidence="3">zdho120</strain>
    </source>
</reference>
<dbReference type="AlphaFoldDB" id="A0A225UBY4"/>
<feature type="non-terminal residue" evidence="2">
    <location>
        <position position="110"/>
    </location>
</feature>
<name>A0A225UBY4_9STRA</name>
<dbReference type="InterPro" id="IPR001619">
    <property type="entry name" value="Sec1-like"/>
</dbReference>
<evidence type="ECO:0000313" key="3">
    <source>
        <dbReference type="Proteomes" id="UP000198211"/>
    </source>
</evidence>
<comment type="caution">
    <text evidence="2">The sequence shown here is derived from an EMBL/GenBank/DDBJ whole genome shotgun (WGS) entry which is preliminary data.</text>
</comment>
<dbReference type="Proteomes" id="UP000198211">
    <property type="component" value="Unassembled WGS sequence"/>
</dbReference>
<dbReference type="SUPFAM" id="SSF56815">
    <property type="entry name" value="Sec1/munc18-like (SM) proteins"/>
    <property type="match status" value="1"/>
</dbReference>
<comment type="similarity">
    <text evidence="1">Belongs to the STXBP/unc-18/SEC1 family.</text>
</comment>
<dbReference type="STRING" id="4795.A0A225UBY4"/>